<gene>
    <name evidence="12" type="ORF">TREES_T100008005</name>
</gene>
<evidence type="ECO:0000313" key="12">
    <source>
        <dbReference type="EMBL" id="ELV13602.1"/>
    </source>
</evidence>
<keyword evidence="4 9" id="KW-0813">Transport</keyword>
<feature type="transmembrane region" description="Helical" evidence="9">
    <location>
        <begin position="147"/>
        <end position="167"/>
    </location>
</feature>
<comment type="subcellular location">
    <subcellularLocation>
        <location evidence="2 9">Cell membrane</location>
        <topology evidence="2 9">Multi-pass membrane protein</topology>
    </subcellularLocation>
</comment>
<dbReference type="GO" id="GO:0005886">
    <property type="term" value="C:plasma membrane"/>
    <property type="evidence" value="ECO:0007669"/>
    <property type="project" value="UniProtKB-SubCell"/>
</dbReference>
<protein>
    <recommendedName>
        <fullName evidence="9">Riboflavin transporter</fullName>
    </recommendedName>
</protein>
<dbReference type="STRING" id="246437.L8YBI2"/>
<feature type="transmembrane region" description="Helical" evidence="9">
    <location>
        <begin position="274"/>
        <end position="295"/>
    </location>
</feature>
<comment type="catalytic activity">
    <reaction evidence="1 9">
        <text>riboflavin(in) = riboflavin(out)</text>
        <dbReference type="Rhea" id="RHEA:35015"/>
        <dbReference type="ChEBI" id="CHEBI:57986"/>
    </reaction>
</comment>
<feature type="transmembrane region" description="Helical" evidence="9">
    <location>
        <begin position="80"/>
        <end position="100"/>
    </location>
</feature>
<keyword evidence="8 9" id="KW-0472">Membrane</keyword>
<keyword evidence="7 9" id="KW-1133">Transmembrane helix</keyword>
<reference evidence="13" key="1">
    <citation type="submission" date="2012-07" db="EMBL/GenBank/DDBJ databases">
        <title>Genome of the Chinese tree shrew, a rising model animal genetically related to primates.</title>
        <authorList>
            <person name="Zhang G."/>
            <person name="Fan Y."/>
            <person name="Yao Y."/>
            <person name="Huang Z."/>
        </authorList>
    </citation>
    <scope>NUCLEOTIDE SEQUENCE [LARGE SCALE GENOMIC DNA]</scope>
</reference>
<feature type="transmembrane region" description="Helical" evidence="9">
    <location>
        <begin position="112"/>
        <end position="135"/>
    </location>
</feature>
<dbReference type="AlphaFoldDB" id="L8YBI2"/>
<evidence type="ECO:0000256" key="4">
    <source>
        <dbReference type="ARBA" id="ARBA00022448"/>
    </source>
</evidence>
<dbReference type="Proteomes" id="UP000011518">
    <property type="component" value="Unassembled WGS sequence"/>
</dbReference>
<sequence>MAARPLGRLALTHLLVVLFGMGSWAAVNGIWVELPVVVKDLPEGWSLPSYLSVLVAMGNLGLLAVTLWRRLAPGKGERVPIQVVQALCMVGTALLAPLWHHVVPVAGQLHSVAFLALTLVLALACCASNVTFLPFLGRLPPPFLRSFFLGQGLSALLPCVLALGQGVGRLECPPAPTNGTPGPPLNLPERFSASIFFWALTALLVTSAAAFQGLLQLLPPPVPTGDPATGRQVEAPGVEEQEEEASPLQEPPGQAASSTPGPDPKAHQLLSARAASLLGLLGLTSALTNGVLPAVQSFSCLPYGRLAYHLAVVLGSAASPLACFLAMGILCRSLAGLGVLSVLGMFFGAYLMVLASLSPCPPLVGTSTGVVLVVLSWVLCLGVFSYVKVAASSLLHNGGRQALLAAGVAIQVGSLLGALAMFLPTSIYHVFRSGQDCVDLCGP</sequence>
<evidence type="ECO:0000256" key="9">
    <source>
        <dbReference type="RuleBase" id="RU368035"/>
    </source>
</evidence>
<evidence type="ECO:0000256" key="1">
    <source>
        <dbReference type="ARBA" id="ARBA00000215"/>
    </source>
</evidence>
<feature type="transmembrane region" description="Helical" evidence="9">
    <location>
        <begin position="191"/>
        <end position="211"/>
    </location>
</feature>
<dbReference type="FunCoup" id="L8YBI2">
    <property type="interactions" value="420"/>
</dbReference>
<feature type="chain" id="PRO_5003998432" description="Riboflavin transporter" evidence="11">
    <location>
        <begin position="26"/>
        <end position="443"/>
    </location>
</feature>
<feature type="transmembrane region" description="Helical" evidence="9">
    <location>
        <begin position="337"/>
        <end position="357"/>
    </location>
</feature>
<dbReference type="PANTHER" id="PTHR12929">
    <property type="entry name" value="SOLUTE CARRIER FAMILY 52"/>
    <property type="match status" value="1"/>
</dbReference>
<dbReference type="eggNOG" id="KOG4255">
    <property type="taxonomic scope" value="Eukaryota"/>
</dbReference>
<evidence type="ECO:0000256" key="10">
    <source>
        <dbReference type="SAM" id="MobiDB-lite"/>
    </source>
</evidence>
<feature type="signal peptide" evidence="11">
    <location>
        <begin position="1"/>
        <end position="25"/>
    </location>
</feature>
<dbReference type="GO" id="GO:0032217">
    <property type="term" value="F:riboflavin transmembrane transporter activity"/>
    <property type="evidence" value="ECO:0007669"/>
    <property type="project" value="UniProtKB-UniRule"/>
</dbReference>
<evidence type="ECO:0000256" key="8">
    <source>
        <dbReference type="ARBA" id="ARBA00023136"/>
    </source>
</evidence>
<comment type="function">
    <text evidence="9">Plasma membrane transporter mediating the uptake by cells of the water soluble vitamin B2/riboflavin that plays a key role in biochemical oxidation-reduction reactions of the carbohydrate, lipid, and amino acid metabolism.</text>
</comment>
<dbReference type="InParanoid" id="L8YBI2"/>
<feature type="transmembrane region" description="Helical" evidence="9">
    <location>
        <begin position="369"/>
        <end position="391"/>
    </location>
</feature>
<evidence type="ECO:0000256" key="5">
    <source>
        <dbReference type="ARBA" id="ARBA00022475"/>
    </source>
</evidence>
<dbReference type="PANTHER" id="PTHR12929:SF1">
    <property type="entry name" value="SOLUTE CARRIER FAMILY 52, RIBOFLAVIN TRANSPORTER, MEMBER 2"/>
    <property type="match status" value="1"/>
</dbReference>
<comment type="similarity">
    <text evidence="3 9">Belongs to the riboflavin transporter family.</text>
</comment>
<evidence type="ECO:0000256" key="11">
    <source>
        <dbReference type="SAM" id="SignalP"/>
    </source>
</evidence>
<organism evidence="12 13">
    <name type="scientific">Tupaia chinensis</name>
    <name type="common">Chinese tree shrew</name>
    <name type="synonym">Tupaia belangeri chinensis</name>
    <dbReference type="NCBI Taxonomy" id="246437"/>
    <lineage>
        <taxon>Eukaryota</taxon>
        <taxon>Metazoa</taxon>
        <taxon>Chordata</taxon>
        <taxon>Craniata</taxon>
        <taxon>Vertebrata</taxon>
        <taxon>Euteleostomi</taxon>
        <taxon>Mammalia</taxon>
        <taxon>Eutheria</taxon>
        <taxon>Euarchontoglires</taxon>
        <taxon>Scandentia</taxon>
        <taxon>Tupaiidae</taxon>
        <taxon>Tupaia</taxon>
    </lineage>
</organism>
<keyword evidence="5 9" id="KW-1003">Cell membrane</keyword>
<accession>L8YBI2</accession>
<evidence type="ECO:0000256" key="7">
    <source>
        <dbReference type="ARBA" id="ARBA00022989"/>
    </source>
</evidence>
<dbReference type="KEGG" id="tup:102492667"/>
<evidence type="ECO:0000256" key="2">
    <source>
        <dbReference type="ARBA" id="ARBA00004651"/>
    </source>
</evidence>
<keyword evidence="6 9" id="KW-0812">Transmembrane</keyword>
<proteinExistence type="inferred from homology"/>
<evidence type="ECO:0000256" key="3">
    <source>
        <dbReference type="ARBA" id="ARBA00006366"/>
    </source>
</evidence>
<feature type="region of interest" description="Disordered" evidence="10">
    <location>
        <begin position="222"/>
        <end position="265"/>
    </location>
</feature>
<keyword evidence="13" id="KW-1185">Reference proteome</keyword>
<dbReference type="OrthoDB" id="9995836at2759"/>
<evidence type="ECO:0000313" key="13">
    <source>
        <dbReference type="Proteomes" id="UP000011518"/>
    </source>
</evidence>
<dbReference type="EMBL" id="KB360887">
    <property type="protein sequence ID" value="ELV13602.1"/>
    <property type="molecule type" value="Genomic_DNA"/>
</dbReference>
<dbReference type="Pfam" id="PF06237">
    <property type="entry name" value="SLC52_ribofla_tr"/>
    <property type="match status" value="1"/>
</dbReference>
<keyword evidence="11" id="KW-0732">Signal</keyword>
<feature type="transmembrane region" description="Helical" evidence="9">
    <location>
        <begin position="403"/>
        <end position="423"/>
    </location>
</feature>
<feature type="transmembrane region" description="Helical" evidence="9">
    <location>
        <begin position="49"/>
        <end position="68"/>
    </location>
</feature>
<dbReference type="InterPro" id="IPR009357">
    <property type="entry name" value="Riboflavin_transptr"/>
</dbReference>
<evidence type="ECO:0000256" key="6">
    <source>
        <dbReference type="ARBA" id="ARBA00022692"/>
    </source>
</evidence>
<feature type="transmembrane region" description="Helical" evidence="9">
    <location>
        <begin position="307"/>
        <end position="330"/>
    </location>
</feature>
<name>L8YBI2_TUPCH</name>
<reference evidence="13" key="2">
    <citation type="journal article" date="2013" name="Nat. Commun.">
        <title>Genome of the Chinese tree shrew.</title>
        <authorList>
            <person name="Fan Y."/>
            <person name="Huang Z.Y."/>
            <person name="Cao C.C."/>
            <person name="Chen C.S."/>
            <person name="Chen Y.X."/>
            <person name="Fan D.D."/>
            <person name="He J."/>
            <person name="Hou H.L."/>
            <person name="Hu L."/>
            <person name="Hu X.T."/>
            <person name="Jiang X.T."/>
            <person name="Lai R."/>
            <person name="Lang Y.S."/>
            <person name="Liang B."/>
            <person name="Liao S.G."/>
            <person name="Mu D."/>
            <person name="Ma Y.Y."/>
            <person name="Niu Y.Y."/>
            <person name="Sun X.Q."/>
            <person name="Xia J.Q."/>
            <person name="Xiao J."/>
            <person name="Xiong Z.Q."/>
            <person name="Xu L."/>
            <person name="Yang L."/>
            <person name="Zhang Y."/>
            <person name="Zhao W."/>
            <person name="Zhao X.D."/>
            <person name="Zheng Y.T."/>
            <person name="Zhou J.M."/>
            <person name="Zhu Y.B."/>
            <person name="Zhang G.J."/>
            <person name="Wang J."/>
            <person name="Yao Y.G."/>
        </authorList>
    </citation>
    <scope>NUCLEOTIDE SEQUENCE [LARGE SCALE GENOMIC DNA]</scope>
</reference>